<dbReference type="InterPro" id="IPR042070">
    <property type="entry name" value="PucR_C-HTH_sf"/>
</dbReference>
<dbReference type="InterPro" id="IPR025751">
    <property type="entry name" value="RsbRD_N_dom"/>
</dbReference>
<gene>
    <name evidence="5" type="ORF">NCTC13296_00810</name>
</gene>
<organism evidence="5 6">
    <name type="scientific">Rhodococcus gordoniae</name>
    <dbReference type="NCBI Taxonomy" id="223392"/>
    <lineage>
        <taxon>Bacteria</taxon>
        <taxon>Bacillati</taxon>
        <taxon>Actinomycetota</taxon>
        <taxon>Actinomycetes</taxon>
        <taxon>Mycobacteriales</taxon>
        <taxon>Nocardiaceae</taxon>
        <taxon>Rhodococcus</taxon>
    </lineage>
</organism>
<evidence type="ECO:0000313" key="5">
    <source>
        <dbReference type="EMBL" id="SUE13977.1"/>
    </source>
</evidence>
<evidence type="ECO:0000259" key="4">
    <source>
        <dbReference type="Pfam" id="PF17853"/>
    </source>
</evidence>
<sequence length="442" mass="48288">MNAHEIGRGARAVGDPAPDTRALIDAAADLSITRRSEIMRYMFERISPEIDAMSQDRPTRRALEQTAEDGVDAITRFLRNDRDEIEIPAASYALVRMLARQGFPVSVVDRSNRLAQDSIMRWYLEALAGLSEDAGAVTQAGVEILMRLSAGIDGVSQTLLGVYESERDTWLLNRNASRTARIQDILAGRPIEVGDAERTLGYRLGQHHLGVIVWTDDIQVAGGDRSGTEWNGLEQAVTVLTEHLGVGGRALFEQSDEYTAWAWIPLGAVDHVDASMLTEIVAAWQRPIGVALGAPHEGIDGFVRTHRQAAQAREVALTSELPGPRLVSIDEVGAVALMCTNLDWVRAWVGDVLGRLAADDPGAAQLRHTLREFLTSGGSFVATAERLHLHRNSVAYRISKAEEQIGHSVREHRLDLENALALCHWLGPTVLAPDPESPLPPG</sequence>
<accession>A0A379LVC5</accession>
<dbReference type="Pfam" id="PF13556">
    <property type="entry name" value="HTH_30"/>
    <property type="match status" value="1"/>
</dbReference>
<dbReference type="Gene3D" id="1.10.10.2840">
    <property type="entry name" value="PucR C-terminal helix-turn-helix domain"/>
    <property type="match status" value="1"/>
</dbReference>
<comment type="similarity">
    <text evidence="1">Belongs to the CdaR family.</text>
</comment>
<feature type="domain" description="RsbT co-antagonist protein RsbRD N-terminal" evidence="3">
    <location>
        <begin position="40"/>
        <end position="178"/>
    </location>
</feature>
<name>A0A379LVC5_9NOCA</name>
<feature type="domain" description="PucR C-terminal helix-turn-helix" evidence="2">
    <location>
        <begin position="366"/>
        <end position="421"/>
    </location>
</feature>
<dbReference type="PANTHER" id="PTHR33744">
    <property type="entry name" value="CARBOHYDRATE DIACID REGULATOR"/>
    <property type="match status" value="1"/>
</dbReference>
<dbReference type="RefSeq" id="WP_064064059.1">
    <property type="nucleotide sequence ID" value="NZ_LPZN01000026.1"/>
</dbReference>
<protein>
    <submittedName>
        <fullName evidence="5">CdaR family transcriptional regulator</fullName>
    </submittedName>
</protein>
<dbReference type="AlphaFoldDB" id="A0A379LVC5"/>
<proteinExistence type="inferred from homology"/>
<dbReference type="Pfam" id="PF14361">
    <property type="entry name" value="RsbRD_N"/>
    <property type="match status" value="1"/>
</dbReference>
<evidence type="ECO:0000313" key="6">
    <source>
        <dbReference type="Proteomes" id="UP000254569"/>
    </source>
</evidence>
<dbReference type="PANTHER" id="PTHR33744:SF1">
    <property type="entry name" value="DNA-BINDING TRANSCRIPTIONAL ACTIVATOR ADER"/>
    <property type="match status" value="1"/>
</dbReference>
<keyword evidence="6" id="KW-1185">Reference proteome</keyword>
<evidence type="ECO:0000256" key="1">
    <source>
        <dbReference type="ARBA" id="ARBA00006754"/>
    </source>
</evidence>
<dbReference type="OrthoDB" id="3663486at2"/>
<dbReference type="Pfam" id="PF17853">
    <property type="entry name" value="GGDEF_2"/>
    <property type="match status" value="1"/>
</dbReference>
<evidence type="ECO:0000259" key="2">
    <source>
        <dbReference type="Pfam" id="PF13556"/>
    </source>
</evidence>
<dbReference type="Proteomes" id="UP000254569">
    <property type="component" value="Unassembled WGS sequence"/>
</dbReference>
<dbReference type="EMBL" id="UGVI01000001">
    <property type="protein sequence ID" value="SUE13977.1"/>
    <property type="molecule type" value="Genomic_DNA"/>
</dbReference>
<feature type="domain" description="CdaR GGDEF-like" evidence="4">
    <location>
        <begin position="192"/>
        <end position="315"/>
    </location>
</feature>
<dbReference type="InterPro" id="IPR041522">
    <property type="entry name" value="CdaR_GGDEF"/>
</dbReference>
<reference evidence="5 6" key="1">
    <citation type="submission" date="2018-06" db="EMBL/GenBank/DDBJ databases">
        <authorList>
            <consortium name="Pathogen Informatics"/>
            <person name="Doyle S."/>
        </authorList>
    </citation>
    <scope>NUCLEOTIDE SEQUENCE [LARGE SCALE GENOMIC DNA]</scope>
    <source>
        <strain evidence="5 6">NCTC13296</strain>
    </source>
</reference>
<dbReference type="InterPro" id="IPR051448">
    <property type="entry name" value="CdaR-like_regulators"/>
</dbReference>
<evidence type="ECO:0000259" key="3">
    <source>
        <dbReference type="Pfam" id="PF14361"/>
    </source>
</evidence>
<dbReference type="InterPro" id="IPR025736">
    <property type="entry name" value="PucR_C-HTH_dom"/>
</dbReference>